<name>A0A1I7XES7_HETBA</name>
<evidence type="ECO:0000313" key="2">
    <source>
        <dbReference type="WBParaSite" id="Hba_16158"/>
    </source>
</evidence>
<reference evidence="2" key="1">
    <citation type="submission" date="2016-11" db="UniProtKB">
        <authorList>
            <consortium name="WormBaseParasite"/>
        </authorList>
    </citation>
    <scope>IDENTIFICATION</scope>
</reference>
<dbReference type="AlphaFoldDB" id="A0A1I7XES7"/>
<dbReference type="WBParaSite" id="Hba_16158">
    <property type="protein sequence ID" value="Hba_16158"/>
    <property type="gene ID" value="Hba_16158"/>
</dbReference>
<proteinExistence type="predicted"/>
<sequence length="43" mass="4724">MGGYNVIGSYPRPGSGGEYDVQKVVESTRLSMPLIVLCLYFII</sequence>
<protein>
    <submittedName>
        <fullName evidence="2">Sporulation integral membrane protein YtvI</fullName>
    </submittedName>
</protein>
<keyword evidence="1" id="KW-1185">Reference proteome</keyword>
<evidence type="ECO:0000313" key="1">
    <source>
        <dbReference type="Proteomes" id="UP000095283"/>
    </source>
</evidence>
<accession>A0A1I7XES7</accession>
<dbReference type="Proteomes" id="UP000095283">
    <property type="component" value="Unplaced"/>
</dbReference>
<organism evidence="1 2">
    <name type="scientific">Heterorhabditis bacteriophora</name>
    <name type="common">Entomopathogenic nematode worm</name>
    <dbReference type="NCBI Taxonomy" id="37862"/>
    <lineage>
        <taxon>Eukaryota</taxon>
        <taxon>Metazoa</taxon>
        <taxon>Ecdysozoa</taxon>
        <taxon>Nematoda</taxon>
        <taxon>Chromadorea</taxon>
        <taxon>Rhabditida</taxon>
        <taxon>Rhabditina</taxon>
        <taxon>Rhabditomorpha</taxon>
        <taxon>Strongyloidea</taxon>
        <taxon>Heterorhabditidae</taxon>
        <taxon>Heterorhabditis</taxon>
    </lineage>
</organism>